<dbReference type="SUPFAM" id="SSF53850">
    <property type="entry name" value="Periplasmic binding protein-like II"/>
    <property type="match status" value="1"/>
</dbReference>
<comment type="caution">
    <text evidence="2">The sequence shown here is derived from an EMBL/GenBank/DDBJ whole genome shotgun (WGS) entry which is preliminary data.</text>
</comment>
<evidence type="ECO:0000313" key="2">
    <source>
        <dbReference type="EMBL" id="TQS10964.1"/>
    </source>
</evidence>
<evidence type="ECO:0000313" key="3">
    <source>
        <dbReference type="Proteomes" id="UP000316541"/>
    </source>
</evidence>
<dbReference type="AlphaFoldDB" id="A0A544Y2M0"/>
<organism evidence="2 3">
    <name type="scientific">Microbispora hainanensis</name>
    <dbReference type="NCBI Taxonomy" id="568844"/>
    <lineage>
        <taxon>Bacteria</taxon>
        <taxon>Bacillati</taxon>
        <taxon>Actinomycetota</taxon>
        <taxon>Actinomycetes</taxon>
        <taxon>Streptosporangiales</taxon>
        <taxon>Streptosporangiaceae</taxon>
        <taxon>Microbispora</taxon>
    </lineage>
</organism>
<dbReference type="Proteomes" id="UP000316541">
    <property type="component" value="Unassembled WGS sequence"/>
</dbReference>
<comment type="similarity">
    <text evidence="1">Belongs to the bacterial solute-binding protein 1 family.</text>
</comment>
<name>A0A544Y2M0_9ACTN</name>
<accession>A0A544Y2M0</accession>
<dbReference type="EMBL" id="VIRM01000079">
    <property type="protein sequence ID" value="TQS10964.1"/>
    <property type="molecule type" value="Genomic_DNA"/>
</dbReference>
<proteinExistence type="inferred from homology"/>
<dbReference type="PROSITE" id="PS51318">
    <property type="entry name" value="TAT"/>
    <property type="match status" value="1"/>
</dbReference>
<sequence length="558" mass="59814">MGIRNRSGFSASNEGVSRRSLLKGAGLAAALVPMSGVLAACGSGSESGGGGAASSGAAKAVPLPTYVPPVKPKPLLEGNAQGVMDVYASFPMDGPRTVNGQVGDGSDFNVLIMTYGQPSPPVSESPYWQLLNKELNLNVKPVQVPFDSFQTKFPALVAGDDLPEFVSVPMYMNVSRLPQLAEAQFTDLSEFLSGDAVKKYPNLAGIQNYAWLNGYLNGRIYGVPKSDPIFTSQIYTKTDVIEAAGGNPHPANLQEFKDLAKAVTNPKAGVYAFGSNIADFMMMMFGVPNKWTKRSDGTFVSAYEHEAFVPAIAELADLYKSGCFHPDTPTLMSNKTQRDSMFRGGKLAMLWDGNRAVGIVADDKDVVFDIMVPFGKDGGKGVHWTGGGAYAMTMIKKTTDKNRIDMFLRVLDYIAAPFGSRESFIMSYGVEGADYTVKDGVAVLTTRGQREQDLGLAYIVGGPQVLCDPQGAPGVDKLNYEWQQKAVPMLLDNPAQHLYSETFNTKGASLEQQMQDAITAVFLGREPASSLTSAVQKWKVAGGDRMAKEYAEAAALAG</sequence>
<gene>
    <name evidence="2" type="ORF">FLX08_37605</name>
</gene>
<dbReference type="InterPro" id="IPR006311">
    <property type="entry name" value="TAT_signal"/>
</dbReference>
<reference evidence="2 3" key="1">
    <citation type="submission" date="2019-07" db="EMBL/GenBank/DDBJ databases">
        <title>Microbispora hainanensis DSM 45428.</title>
        <authorList>
            <person name="Thawai C."/>
        </authorList>
    </citation>
    <scope>NUCLEOTIDE SEQUENCE [LARGE SCALE GENOMIC DNA]</scope>
    <source>
        <strain evidence="2 3">DSM 45428</strain>
    </source>
</reference>
<dbReference type="Gene3D" id="3.40.190.10">
    <property type="entry name" value="Periplasmic binding protein-like II"/>
    <property type="match status" value="1"/>
</dbReference>
<dbReference type="RefSeq" id="WP_142625032.1">
    <property type="nucleotide sequence ID" value="NZ_VIRM01000079.1"/>
</dbReference>
<dbReference type="PANTHER" id="PTHR43649">
    <property type="entry name" value="ARABINOSE-BINDING PROTEIN-RELATED"/>
    <property type="match status" value="1"/>
</dbReference>
<dbReference type="PANTHER" id="PTHR43649:SF31">
    <property type="entry name" value="SN-GLYCEROL-3-PHOSPHATE-BINDING PERIPLASMIC PROTEIN UGPB"/>
    <property type="match status" value="1"/>
</dbReference>
<dbReference type="InterPro" id="IPR050490">
    <property type="entry name" value="Bact_solute-bd_prot1"/>
</dbReference>
<evidence type="ECO:0008006" key="4">
    <source>
        <dbReference type="Google" id="ProtNLM"/>
    </source>
</evidence>
<protein>
    <recommendedName>
        <fullName evidence="4">Extracellular solute-binding protein</fullName>
    </recommendedName>
</protein>
<evidence type="ECO:0000256" key="1">
    <source>
        <dbReference type="ARBA" id="ARBA00008520"/>
    </source>
</evidence>